<accession>A0A2M8M376</accession>
<name>A0A2M8M376_PREIN</name>
<evidence type="ECO:0000313" key="2">
    <source>
        <dbReference type="EMBL" id="PJE98658.1"/>
    </source>
</evidence>
<sequence>MDYTSILQDMIIALITSLFSSATIIFAGYRTYLNAIKKLREESIENIKRAHYEAILKAHQSIYKLLRFTTDTENDDCIMVWEQPKGGGEKTYYFRQANIRKFIKELTEEIYNKGNGIFLSKKVMPLIFEYRSLVYGLLLTAKDKPDETIEIKNEKLAKRMIEIHQSLSIQIRKDINLKQRDLQFDS</sequence>
<proteinExistence type="predicted"/>
<reference evidence="2 3" key="1">
    <citation type="submission" date="2017-11" db="EMBL/GenBank/DDBJ databases">
        <title>Genome sequencing of Prevotella intermedia KCOM 1779.</title>
        <authorList>
            <person name="Kook J.-K."/>
            <person name="Park S.-N."/>
            <person name="Lim Y.K."/>
        </authorList>
    </citation>
    <scope>NUCLEOTIDE SEQUENCE [LARGE SCALE GENOMIC DNA]</scope>
    <source>
        <strain evidence="2 3">KCOM 1779</strain>
    </source>
</reference>
<keyword evidence="1" id="KW-0812">Transmembrane</keyword>
<evidence type="ECO:0000256" key="1">
    <source>
        <dbReference type="SAM" id="Phobius"/>
    </source>
</evidence>
<dbReference type="RefSeq" id="WP_100190273.1">
    <property type="nucleotide sequence ID" value="NZ_PGGD01000002.1"/>
</dbReference>
<comment type="caution">
    <text evidence="2">The sequence shown here is derived from an EMBL/GenBank/DDBJ whole genome shotgun (WGS) entry which is preliminary data.</text>
</comment>
<feature type="transmembrane region" description="Helical" evidence="1">
    <location>
        <begin position="6"/>
        <end position="29"/>
    </location>
</feature>
<gene>
    <name evidence="2" type="ORF">CUB97_09655</name>
</gene>
<evidence type="ECO:0000313" key="3">
    <source>
        <dbReference type="Proteomes" id="UP000228641"/>
    </source>
</evidence>
<organism evidence="2 3">
    <name type="scientific">Prevotella intermedia</name>
    <dbReference type="NCBI Taxonomy" id="28131"/>
    <lineage>
        <taxon>Bacteria</taxon>
        <taxon>Pseudomonadati</taxon>
        <taxon>Bacteroidota</taxon>
        <taxon>Bacteroidia</taxon>
        <taxon>Bacteroidales</taxon>
        <taxon>Prevotellaceae</taxon>
        <taxon>Prevotella</taxon>
    </lineage>
</organism>
<dbReference type="AlphaFoldDB" id="A0A2M8M376"/>
<protein>
    <submittedName>
        <fullName evidence="2">Uncharacterized protein</fullName>
    </submittedName>
</protein>
<dbReference type="Proteomes" id="UP000228641">
    <property type="component" value="Unassembled WGS sequence"/>
</dbReference>
<keyword evidence="1" id="KW-1133">Transmembrane helix</keyword>
<keyword evidence="1" id="KW-0472">Membrane</keyword>
<dbReference type="NCBIfam" id="NF040556">
    <property type="entry name" value="CAS_Csx28"/>
    <property type="match status" value="1"/>
</dbReference>
<dbReference type="EMBL" id="PGGD01000002">
    <property type="protein sequence ID" value="PJE98658.1"/>
    <property type="molecule type" value="Genomic_DNA"/>
</dbReference>